<sequence>MEFMEKRRRQLFILLSLGLLAMVNSAPLADESRPQVRRKSLASPPKNSGIEEVGNPVDLAWQAWILVDQGGGSVNAGGGLDSASLLRRITPKSIFIAPSLQALPACAEGYQADPMNRCVKNVNINQEAHLDFLIQRLNAKFSNLGNNNKQQSSSSSGSVPTGPLQLDLLNIPILIGNKDKTDENKQESADETPQASSPASIEAVKEIEEDSMINVNEDKDGDEGDTEQTFFHEIQATKDGSENDEGNSTKYEGMVPIVDFVDDTNSSFSDVIDYKVESEDNSQNNKNITDEMHNQKIEIIANLESHKNNTKASNDSSSLAPTVVLLLTPTNKPASSGDLIVAHNSTTGKLSIRRDNRENGTVSDEIIAVNLPDHLATASTPIQIFFNSSTSTKESLESTETTTLSSEIADVTETEEPDEMETEFFEDYTEDPEDIEDSTESEDEILAHSEASGMITMPPYVEKLISADNNKEIINEKVIDKNDEMTSKVSSETSINDDFIRETILLGLNINKELNTTMNSTKPVKITTTTTTTTIDDEKITTSIPEFNTEPEVTYLPEETSTYIDDLETESTTVESSEKDKEFTTPTESLTKQTEFPVTTRIYEAFSPDQLNPVIKIEELSFIDEVNRQPSSPPIINQQPEEPDSSEIMTASSSNNAESFFPEIHQDNSPIFPPPVKQNNRKRIGPYSNDYPSRSETKYVTVSDNNQNIQTEIKTFDDESSEYNGASDTENFFEDQRIPSPSKEFIRFPTYEKLHNRPDYVRFPSDEANSIHTPDDLKDRLHHRPFVQQNYRGSLKNPLNSQNNVNWPSWRNDRQSIRTRSGQNEKQKDRSPIWFWTRMPLVRDPSHIYHPTHSSMANFERQDARVQGSRRINYYKEISSHDTPRAFARSSTIGG</sequence>
<evidence type="ECO:0000259" key="3">
    <source>
        <dbReference type="Pfam" id="PF15888"/>
    </source>
</evidence>
<feature type="chain" id="PRO_5027751786" description="Folded gastrulation N-terminal domain-containing protein" evidence="2">
    <location>
        <begin position="26"/>
        <end position="895"/>
    </location>
</feature>
<evidence type="ECO:0000313" key="4">
    <source>
        <dbReference type="EMBL" id="CAD1556412.1"/>
    </source>
</evidence>
<proteinExistence type="predicted"/>
<accession>A0A6V7JXY3</accession>
<feature type="compositionally biased region" description="Polar residues" evidence="1">
    <location>
        <begin position="790"/>
        <end position="809"/>
    </location>
</feature>
<dbReference type="AlphaFoldDB" id="A0A6V7JXY3"/>
<dbReference type="Pfam" id="PF15888">
    <property type="entry name" value="FOG_N"/>
    <property type="match status" value="1"/>
</dbReference>
<dbReference type="EMBL" id="CADCXW020000021">
    <property type="protein sequence ID" value="CAD1556412.1"/>
    <property type="molecule type" value="Genomic_DNA"/>
</dbReference>
<gene>
    <name evidence="4" type="ORF">BBRV_LOCUS63717</name>
</gene>
<dbReference type="InterPro" id="IPR031761">
    <property type="entry name" value="FOG_N"/>
</dbReference>
<feature type="region of interest" description="Disordered" evidence="1">
    <location>
        <begin position="790"/>
        <end position="828"/>
    </location>
</feature>
<feature type="domain" description="Folded gastrulation N-terminal" evidence="3">
    <location>
        <begin position="89"/>
        <end position="175"/>
    </location>
</feature>
<feature type="signal peptide" evidence="2">
    <location>
        <begin position="1"/>
        <end position="25"/>
    </location>
</feature>
<feature type="region of interest" description="Disordered" evidence="1">
    <location>
        <begin position="569"/>
        <end position="592"/>
    </location>
</feature>
<name>A0A6V7JXY3_9HYME</name>
<evidence type="ECO:0000256" key="1">
    <source>
        <dbReference type="SAM" id="MobiDB-lite"/>
    </source>
</evidence>
<feature type="region of interest" description="Disordered" evidence="1">
    <location>
        <begin position="181"/>
        <end position="200"/>
    </location>
</feature>
<keyword evidence="2" id="KW-0732">Signal</keyword>
<feature type="region of interest" description="Disordered" evidence="1">
    <location>
        <begin position="630"/>
        <end position="649"/>
    </location>
</feature>
<evidence type="ECO:0000256" key="2">
    <source>
        <dbReference type="SAM" id="SignalP"/>
    </source>
</evidence>
<reference evidence="4" key="1">
    <citation type="submission" date="2020-07" db="EMBL/GenBank/DDBJ databases">
        <authorList>
            <person name="Ferguson B K."/>
        </authorList>
    </citation>
    <scope>NUCLEOTIDE SEQUENCE</scope>
    <source>
        <strain evidence="4">L06</strain>
    </source>
</reference>
<organism evidence="4">
    <name type="scientific">Bracon brevicornis</name>
    <dbReference type="NCBI Taxonomy" id="1563983"/>
    <lineage>
        <taxon>Eukaryota</taxon>
        <taxon>Metazoa</taxon>
        <taxon>Ecdysozoa</taxon>
        <taxon>Arthropoda</taxon>
        <taxon>Hexapoda</taxon>
        <taxon>Insecta</taxon>
        <taxon>Pterygota</taxon>
        <taxon>Neoptera</taxon>
        <taxon>Endopterygota</taxon>
        <taxon>Hymenoptera</taxon>
        <taxon>Apocrita</taxon>
        <taxon>Ichneumonoidea</taxon>
        <taxon>Braconidae</taxon>
        <taxon>Braconinae</taxon>
        <taxon>Bracon</taxon>
    </lineage>
</organism>
<protein>
    <recommendedName>
        <fullName evidence="3">Folded gastrulation N-terminal domain-containing protein</fullName>
    </recommendedName>
</protein>